<dbReference type="PANTHER" id="PTHR11054:SF0">
    <property type="entry name" value="6-PHOSPHOGLUCONOLACTONASE"/>
    <property type="match status" value="1"/>
</dbReference>
<evidence type="ECO:0000256" key="5">
    <source>
        <dbReference type="ARBA" id="ARBA00013198"/>
    </source>
</evidence>
<dbReference type="Gene3D" id="3.40.50.1360">
    <property type="match status" value="1"/>
</dbReference>
<name>A0ABN6XPV2_9MICO</name>
<evidence type="ECO:0000256" key="3">
    <source>
        <dbReference type="ARBA" id="ARBA00004961"/>
    </source>
</evidence>
<comment type="catalytic activity">
    <reaction evidence="1 7">
        <text>6-phospho-D-glucono-1,5-lactone + H2O = 6-phospho-D-gluconate + H(+)</text>
        <dbReference type="Rhea" id="RHEA:12556"/>
        <dbReference type="ChEBI" id="CHEBI:15377"/>
        <dbReference type="ChEBI" id="CHEBI:15378"/>
        <dbReference type="ChEBI" id="CHEBI:57955"/>
        <dbReference type="ChEBI" id="CHEBI:58759"/>
        <dbReference type="EC" id="3.1.1.31"/>
    </reaction>
</comment>
<evidence type="ECO:0000256" key="1">
    <source>
        <dbReference type="ARBA" id="ARBA00000832"/>
    </source>
</evidence>
<dbReference type="InterPro" id="IPR037171">
    <property type="entry name" value="NagB/RpiA_transferase-like"/>
</dbReference>
<dbReference type="PANTHER" id="PTHR11054">
    <property type="entry name" value="6-PHOSPHOGLUCONOLACTONASE"/>
    <property type="match status" value="1"/>
</dbReference>
<evidence type="ECO:0000256" key="7">
    <source>
        <dbReference type="RuleBase" id="RU365095"/>
    </source>
</evidence>
<keyword evidence="10" id="KW-1185">Reference proteome</keyword>
<evidence type="ECO:0000256" key="6">
    <source>
        <dbReference type="ARBA" id="ARBA00020337"/>
    </source>
</evidence>
<comment type="function">
    <text evidence="2 7">Hydrolysis of 6-phosphogluconolactone to 6-phosphogluconate.</text>
</comment>
<dbReference type="Proteomes" id="UP001321498">
    <property type="component" value="Chromosome"/>
</dbReference>
<comment type="similarity">
    <text evidence="4 7">Belongs to the glucosamine/galactosamine-6-phosphate isomerase family. 6-phosphogluconolactonase subfamily.</text>
</comment>
<organism evidence="9 10">
    <name type="scientific">Naasia aerilata</name>
    <dbReference type="NCBI Taxonomy" id="1162966"/>
    <lineage>
        <taxon>Bacteria</taxon>
        <taxon>Bacillati</taxon>
        <taxon>Actinomycetota</taxon>
        <taxon>Actinomycetes</taxon>
        <taxon>Micrococcales</taxon>
        <taxon>Microbacteriaceae</taxon>
        <taxon>Naasia</taxon>
    </lineage>
</organism>
<dbReference type="CDD" id="cd01400">
    <property type="entry name" value="6PGL"/>
    <property type="match status" value="1"/>
</dbReference>
<evidence type="ECO:0000313" key="9">
    <source>
        <dbReference type="EMBL" id="BDZ47035.1"/>
    </source>
</evidence>
<reference evidence="10" key="1">
    <citation type="journal article" date="2019" name="Int. J. Syst. Evol. Microbiol.">
        <title>The Global Catalogue of Microorganisms (GCM) 10K type strain sequencing project: providing services to taxonomists for standard genome sequencing and annotation.</title>
        <authorList>
            <consortium name="The Broad Institute Genomics Platform"/>
            <consortium name="The Broad Institute Genome Sequencing Center for Infectious Disease"/>
            <person name="Wu L."/>
            <person name="Ma J."/>
        </authorList>
    </citation>
    <scope>NUCLEOTIDE SEQUENCE [LARGE SCALE GENOMIC DNA]</scope>
    <source>
        <strain evidence="10">NBRC 108725</strain>
    </source>
</reference>
<dbReference type="EMBL" id="AP027731">
    <property type="protein sequence ID" value="BDZ47035.1"/>
    <property type="molecule type" value="Genomic_DNA"/>
</dbReference>
<comment type="pathway">
    <text evidence="3 7">Carbohydrate degradation; pentose phosphate pathway; D-ribulose 5-phosphate from D-glucose 6-phosphate (oxidative stage): step 2/3.</text>
</comment>
<dbReference type="Pfam" id="PF01182">
    <property type="entry name" value="Glucosamine_iso"/>
    <property type="match status" value="1"/>
</dbReference>
<dbReference type="EC" id="3.1.1.31" evidence="5 7"/>
<evidence type="ECO:0000259" key="8">
    <source>
        <dbReference type="Pfam" id="PF01182"/>
    </source>
</evidence>
<evidence type="ECO:0000313" key="10">
    <source>
        <dbReference type="Proteomes" id="UP001321498"/>
    </source>
</evidence>
<accession>A0ABN6XPV2</accession>
<dbReference type="InterPro" id="IPR039104">
    <property type="entry name" value="6PGL"/>
</dbReference>
<proteinExistence type="inferred from homology"/>
<evidence type="ECO:0000256" key="2">
    <source>
        <dbReference type="ARBA" id="ARBA00002681"/>
    </source>
</evidence>
<dbReference type="SUPFAM" id="SSF100950">
    <property type="entry name" value="NagB/RpiA/CoA transferase-like"/>
    <property type="match status" value="1"/>
</dbReference>
<dbReference type="InterPro" id="IPR005900">
    <property type="entry name" value="6-phosphogluconolactonase_DevB"/>
</dbReference>
<keyword evidence="7" id="KW-0378">Hydrolase</keyword>
<evidence type="ECO:0000256" key="4">
    <source>
        <dbReference type="ARBA" id="ARBA00010662"/>
    </source>
</evidence>
<feature type="domain" description="Glucosamine/galactosamine-6-phosphate isomerase" evidence="8">
    <location>
        <begin position="5"/>
        <end position="229"/>
    </location>
</feature>
<protein>
    <recommendedName>
        <fullName evidence="6 7">6-phosphogluconolactonase</fullName>
        <shortName evidence="7">6PGL</shortName>
        <ecNumber evidence="5 7">3.1.1.31</ecNumber>
    </recommendedName>
</protein>
<dbReference type="NCBIfam" id="TIGR01198">
    <property type="entry name" value="pgl"/>
    <property type="match status" value="1"/>
</dbReference>
<sequence>MIVHPDEDSLVGSVAARFITKLVDLLAENDEAHVVLTGGGMGGQTQRAIRDSSARDTVDWTRVHFWWGDERFLPAGDPERNDVQAREALLDALPTPAANVHPFPASDEIEDLDEAAAAYADQLLLAAPEGRKYPRFDITFLGVGPDGHIASLFPDRDGYRNADKTVVAVREAPKPPPNRLSLTLPAINSSDRIWMVLSGSDKAPALGLALAGASANEVPVAGVQGRKRTVFFVDKKAAADVPESLIASSY</sequence>
<gene>
    <name evidence="7 9" type="primary">pgl</name>
    <name evidence="9" type="ORF">GCM10025866_29440</name>
</gene>
<dbReference type="InterPro" id="IPR006148">
    <property type="entry name" value="Glc/Gal-6P_isomerase"/>
</dbReference>